<evidence type="ECO:0000259" key="6">
    <source>
        <dbReference type="Pfam" id="PF08281"/>
    </source>
</evidence>
<proteinExistence type="inferred from homology"/>
<sequence>METDTDADTDRGLLAAAAAGDQSALRGLYERHSAAMLRLLRRLTSDRATAEELLQESWLAVWRSARTFRGESSVRGWLLGVARRQAHNRLRRIEPVQVALDAEDVCHPVDRGADVEAKVLAAAGHREILAAIAALPRRHREVVVLALVEELPYADIAEVLGIPVGTVKSRMTKARALLCAALCEGRGN</sequence>
<dbReference type="InterPro" id="IPR013325">
    <property type="entry name" value="RNA_pol_sigma_r2"/>
</dbReference>
<dbReference type="InterPro" id="IPR013249">
    <property type="entry name" value="RNA_pol_sigma70_r4_t2"/>
</dbReference>
<keyword evidence="4" id="KW-0804">Transcription</keyword>
<dbReference type="NCBIfam" id="TIGR02937">
    <property type="entry name" value="sigma70-ECF"/>
    <property type="match status" value="1"/>
</dbReference>
<protein>
    <submittedName>
        <fullName evidence="7">RNA polymerase sigma-70 factor (ECF subfamily)</fullName>
    </submittedName>
</protein>
<dbReference type="SUPFAM" id="SSF88946">
    <property type="entry name" value="Sigma2 domain of RNA polymerase sigma factors"/>
    <property type="match status" value="1"/>
</dbReference>
<name>A0A7W9YM64_9ACTN</name>
<evidence type="ECO:0000256" key="4">
    <source>
        <dbReference type="ARBA" id="ARBA00023163"/>
    </source>
</evidence>
<dbReference type="GO" id="GO:0006352">
    <property type="term" value="P:DNA-templated transcription initiation"/>
    <property type="evidence" value="ECO:0007669"/>
    <property type="project" value="InterPro"/>
</dbReference>
<evidence type="ECO:0000313" key="8">
    <source>
        <dbReference type="Proteomes" id="UP000546642"/>
    </source>
</evidence>
<dbReference type="PANTHER" id="PTHR43133">
    <property type="entry name" value="RNA POLYMERASE ECF-TYPE SIGMA FACTO"/>
    <property type="match status" value="1"/>
</dbReference>
<accession>A0A7W9YM64</accession>
<dbReference type="AlphaFoldDB" id="A0A7W9YM64"/>
<keyword evidence="2" id="KW-0805">Transcription regulation</keyword>
<evidence type="ECO:0000313" key="7">
    <source>
        <dbReference type="EMBL" id="MBB6174713.1"/>
    </source>
</evidence>
<gene>
    <name evidence="7" type="ORF">HNR23_004773</name>
</gene>
<dbReference type="SUPFAM" id="SSF88659">
    <property type="entry name" value="Sigma3 and sigma4 domains of RNA polymerase sigma factors"/>
    <property type="match status" value="1"/>
</dbReference>
<dbReference type="Gene3D" id="1.10.10.10">
    <property type="entry name" value="Winged helix-like DNA-binding domain superfamily/Winged helix DNA-binding domain"/>
    <property type="match status" value="1"/>
</dbReference>
<comment type="caution">
    <text evidence="7">The sequence shown here is derived from an EMBL/GenBank/DDBJ whole genome shotgun (WGS) entry which is preliminary data.</text>
</comment>
<dbReference type="Pfam" id="PF04542">
    <property type="entry name" value="Sigma70_r2"/>
    <property type="match status" value="1"/>
</dbReference>
<dbReference type="Pfam" id="PF08281">
    <property type="entry name" value="Sigma70_r4_2"/>
    <property type="match status" value="1"/>
</dbReference>
<keyword evidence="3" id="KW-0731">Sigma factor</keyword>
<dbReference type="GO" id="GO:0016987">
    <property type="term" value="F:sigma factor activity"/>
    <property type="evidence" value="ECO:0007669"/>
    <property type="project" value="UniProtKB-KW"/>
</dbReference>
<comment type="similarity">
    <text evidence="1">Belongs to the sigma-70 factor family. ECF subfamily.</text>
</comment>
<dbReference type="InterPro" id="IPR036388">
    <property type="entry name" value="WH-like_DNA-bd_sf"/>
</dbReference>
<dbReference type="Proteomes" id="UP000546642">
    <property type="component" value="Unassembled WGS sequence"/>
</dbReference>
<evidence type="ECO:0000256" key="2">
    <source>
        <dbReference type="ARBA" id="ARBA00023015"/>
    </source>
</evidence>
<feature type="domain" description="RNA polymerase sigma-70 region 2" evidence="5">
    <location>
        <begin position="28"/>
        <end position="92"/>
    </location>
</feature>
<dbReference type="InterPro" id="IPR039425">
    <property type="entry name" value="RNA_pol_sigma-70-like"/>
</dbReference>
<dbReference type="InterPro" id="IPR014284">
    <property type="entry name" value="RNA_pol_sigma-70_dom"/>
</dbReference>
<dbReference type="GO" id="GO:0003677">
    <property type="term" value="F:DNA binding"/>
    <property type="evidence" value="ECO:0007669"/>
    <property type="project" value="InterPro"/>
</dbReference>
<dbReference type="InterPro" id="IPR007627">
    <property type="entry name" value="RNA_pol_sigma70_r2"/>
</dbReference>
<dbReference type="InterPro" id="IPR013324">
    <property type="entry name" value="RNA_pol_sigma_r3/r4-like"/>
</dbReference>
<dbReference type="CDD" id="cd06171">
    <property type="entry name" value="Sigma70_r4"/>
    <property type="match status" value="1"/>
</dbReference>
<reference evidence="7 8" key="1">
    <citation type="submission" date="2020-08" db="EMBL/GenBank/DDBJ databases">
        <title>Sequencing the genomes of 1000 actinobacteria strains.</title>
        <authorList>
            <person name="Klenk H.-P."/>
        </authorList>
    </citation>
    <scope>NUCLEOTIDE SEQUENCE [LARGE SCALE GENOMIC DNA]</scope>
    <source>
        <strain evidence="7 8">DSM 46659</strain>
    </source>
</reference>
<evidence type="ECO:0000259" key="5">
    <source>
        <dbReference type="Pfam" id="PF04542"/>
    </source>
</evidence>
<evidence type="ECO:0000256" key="3">
    <source>
        <dbReference type="ARBA" id="ARBA00023082"/>
    </source>
</evidence>
<organism evidence="7 8">
    <name type="scientific">Nocardiopsis mwathae</name>
    <dbReference type="NCBI Taxonomy" id="1472723"/>
    <lineage>
        <taxon>Bacteria</taxon>
        <taxon>Bacillati</taxon>
        <taxon>Actinomycetota</taxon>
        <taxon>Actinomycetes</taxon>
        <taxon>Streptosporangiales</taxon>
        <taxon>Nocardiopsidaceae</taxon>
        <taxon>Nocardiopsis</taxon>
    </lineage>
</organism>
<dbReference type="Gene3D" id="1.10.1740.10">
    <property type="match status" value="1"/>
</dbReference>
<feature type="domain" description="RNA polymerase sigma factor 70 region 4 type 2" evidence="6">
    <location>
        <begin position="126"/>
        <end position="178"/>
    </location>
</feature>
<dbReference type="EMBL" id="JACHDS010000001">
    <property type="protein sequence ID" value="MBB6174713.1"/>
    <property type="molecule type" value="Genomic_DNA"/>
</dbReference>
<dbReference type="RefSeq" id="WP_343070693.1">
    <property type="nucleotide sequence ID" value="NZ_JACHDS010000001.1"/>
</dbReference>
<dbReference type="PANTHER" id="PTHR43133:SF25">
    <property type="entry name" value="RNA POLYMERASE SIGMA FACTOR RFAY-RELATED"/>
    <property type="match status" value="1"/>
</dbReference>
<evidence type="ECO:0000256" key="1">
    <source>
        <dbReference type="ARBA" id="ARBA00010641"/>
    </source>
</evidence>
<keyword evidence="8" id="KW-1185">Reference proteome</keyword>